<dbReference type="RefSeq" id="WP_344023890.1">
    <property type="nucleotide sequence ID" value="NZ_BAAAJK010000018.1"/>
</dbReference>
<keyword evidence="10 11" id="KW-0804">Transcription</keyword>
<dbReference type="PANTHER" id="PTHR38839">
    <property type="entry name" value="TRANSCRIPTIONAL REGULATOR WHID-RELATED"/>
    <property type="match status" value="1"/>
</dbReference>
<evidence type="ECO:0000256" key="6">
    <source>
        <dbReference type="ARBA" id="ARBA00023014"/>
    </source>
</evidence>
<evidence type="ECO:0000256" key="4">
    <source>
        <dbReference type="ARBA" id="ARBA00022723"/>
    </source>
</evidence>
<keyword evidence="15" id="KW-1185">Reference proteome</keyword>
<dbReference type="InterPro" id="IPR034768">
    <property type="entry name" value="4FE4S_WBL"/>
</dbReference>
<feature type="region of interest" description="Disordered" evidence="12">
    <location>
        <begin position="118"/>
        <end position="145"/>
    </location>
</feature>
<evidence type="ECO:0000256" key="2">
    <source>
        <dbReference type="ARBA" id="ARBA00006597"/>
    </source>
</evidence>
<keyword evidence="8 11" id="KW-0238">DNA-binding</keyword>
<comment type="subcellular location">
    <subcellularLocation>
        <location evidence="1 11">Cytoplasm</location>
    </subcellularLocation>
</comment>
<dbReference type="Proteomes" id="UP001501414">
    <property type="component" value="Unassembled WGS sequence"/>
</dbReference>
<dbReference type="PROSITE" id="PS51674">
    <property type="entry name" value="4FE4S_WBL"/>
    <property type="match status" value="1"/>
</dbReference>
<comment type="PTM">
    <text evidence="11">The Fe-S cluster can be nitrosylated by nitric oxide (NO).</text>
</comment>
<organism evidence="14 15">
    <name type="scientific">Pseudonocardia kongjuensis</name>
    <dbReference type="NCBI Taxonomy" id="102227"/>
    <lineage>
        <taxon>Bacteria</taxon>
        <taxon>Bacillati</taxon>
        <taxon>Actinomycetota</taxon>
        <taxon>Actinomycetes</taxon>
        <taxon>Pseudonocardiales</taxon>
        <taxon>Pseudonocardiaceae</taxon>
        <taxon>Pseudonocardia</taxon>
    </lineage>
</organism>
<sequence length="199" mass="21693">MNNRNDTPEVVRPGDGFLAEAAAGPDLPAHQQTAGEVTMVERDTSEWRSRAACRTADPETFFPVAEAGRALDREVARAKRVCDGCPVQPECRAWSLDTLPYGIAGGMTADERREVRRSRQVRAERPAPAVTQPRPRVAPRPSRPRWAVIADGQAAIAAGTPREQVARDFGVSRRTVDRWAAELADRSAEDSQLVGGGVR</sequence>
<feature type="domain" description="4Fe-4S Wbl-type" evidence="13">
    <location>
        <begin position="52"/>
        <end position="114"/>
    </location>
</feature>
<comment type="cofactor">
    <cofactor evidence="11">
        <name>[4Fe-4S] cluster</name>
        <dbReference type="ChEBI" id="CHEBI:49883"/>
    </cofactor>
    <text evidence="11">Binds 1 [4Fe-4S] cluster per subunit. Following nitrosylation of the [4Fe-4S] cluster binds 1 [4Fe-8(NO)] cluster per subunit.</text>
</comment>
<evidence type="ECO:0000313" key="15">
    <source>
        <dbReference type="Proteomes" id="UP001501414"/>
    </source>
</evidence>
<evidence type="ECO:0000256" key="10">
    <source>
        <dbReference type="ARBA" id="ARBA00023163"/>
    </source>
</evidence>
<dbReference type="Pfam" id="PF02467">
    <property type="entry name" value="Whib"/>
    <property type="match status" value="1"/>
</dbReference>
<feature type="region of interest" description="Disordered" evidence="12">
    <location>
        <begin position="1"/>
        <end position="34"/>
    </location>
</feature>
<dbReference type="EMBL" id="BAAAJK010000018">
    <property type="protein sequence ID" value="GAA1392073.1"/>
    <property type="molecule type" value="Genomic_DNA"/>
</dbReference>
<comment type="caution">
    <text evidence="14">The sequence shown here is derived from an EMBL/GenBank/DDBJ whole genome shotgun (WGS) entry which is preliminary data.</text>
</comment>
<protein>
    <recommendedName>
        <fullName evidence="11">Transcriptional regulator WhiB</fullName>
    </recommendedName>
</protein>
<evidence type="ECO:0000256" key="8">
    <source>
        <dbReference type="ARBA" id="ARBA00023125"/>
    </source>
</evidence>
<evidence type="ECO:0000256" key="3">
    <source>
        <dbReference type="ARBA" id="ARBA00022485"/>
    </source>
</evidence>
<evidence type="ECO:0000256" key="7">
    <source>
        <dbReference type="ARBA" id="ARBA00023015"/>
    </source>
</evidence>
<feature type="binding site" evidence="11">
    <location>
        <position position="91"/>
    </location>
    <ligand>
        <name>[4Fe-4S] cluster</name>
        <dbReference type="ChEBI" id="CHEBI:49883"/>
    </ligand>
</feature>
<keyword evidence="4 11" id="KW-0479">Metal-binding</keyword>
<keyword evidence="11" id="KW-0963">Cytoplasm</keyword>
<accession>A0ABP4IJA5</accession>
<comment type="function">
    <text evidence="11">Acts as a transcriptional regulator. Probably redox-responsive. The apo- but not holo-form probably binds DNA.</text>
</comment>
<evidence type="ECO:0000256" key="9">
    <source>
        <dbReference type="ARBA" id="ARBA00023157"/>
    </source>
</evidence>
<evidence type="ECO:0000256" key="1">
    <source>
        <dbReference type="ARBA" id="ARBA00004496"/>
    </source>
</evidence>
<feature type="binding site" evidence="11">
    <location>
        <position position="85"/>
    </location>
    <ligand>
        <name>[4Fe-4S] cluster</name>
        <dbReference type="ChEBI" id="CHEBI:49883"/>
    </ligand>
</feature>
<reference evidence="15" key="1">
    <citation type="journal article" date="2019" name="Int. J. Syst. Evol. Microbiol.">
        <title>The Global Catalogue of Microorganisms (GCM) 10K type strain sequencing project: providing services to taxonomists for standard genome sequencing and annotation.</title>
        <authorList>
            <consortium name="The Broad Institute Genomics Platform"/>
            <consortium name="The Broad Institute Genome Sequencing Center for Infectious Disease"/>
            <person name="Wu L."/>
            <person name="Ma J."/>
        </authorList>
    </citation>
    <scope>NUCLEOTIDE SEQUENCE [LARGE SCALE GENOMIC DNA]</scope>
    <source>
        <strain evidence="15">JCM 11896</strain>
    </source>
</reference>
<proteinExistence type="inferred from homology"/>
<evidence type="ECO:0000313" key="14">
    <source>
        <dbReference type="EMBL" id="GAA1392073.1"/>
    </source>
</evidence>
<dbReference type="InterPro" id="IPR003482">
    <property type="entry name" value="Whib"/>
</dbReference>
<feature type="binding site" evidence="11">
    <location>
        <position position="53"/>
    </location>
    <ligand>
        <name>[4Fe-4S] cluster</name>
        <dbReference type="ChEBI" id="CHEBI:49883"/>
    </ligand>
</feature>
<name>A0ABP4IJA5_9PSEU</name>
<dbReference type="Gene3D" id="1.10.10.60">
    <property type="entry name" value="Homeodomain-like"/>
    <property type="match status" value="1"/>
</dbReference>
<comment type="similarity">
    <text evidence="2 11">Belongs to the WhiB family.</text>
</comment>
<comment type="PTM">
    <text evidence="11">Upon Fe-S cluster removal intramolecular disulfide bonds are formed.</text>
</comment>
<keyword evidence="6 11" id="KW-0411">Iron-sulfur</keyword>
<evidence type="ECO:0000256" key="12">
    <source>
        <dbReference type="SAM" id="MobiDB-lite"/>
    </source>
</evidence>
<keyword evidence="9 11" id="KW-1015">Disulfide bond</keyword>
<evidence type="ECO:0000259" key="13">
    <source>
        <dbReference type="PROSITE" id="PS51674"/>
    </source>
</evidence>
<gene>
    <name evidence="11" type="primary">whiB</name>
    <name evidence="14" type="ORF">GCM10009613_35860</name>
</gene>
<feature type="binding site" evidence="11">
    <location>
        <position position="82"/>
    </location>
    <ligand>
        <name>[4Fe-4S] cluster</name>
        <dbReference type="ChEBI" id="CHEBI:49883"/>
    </ligand>
</feature>
<keyword evidence="7 11" id="KW-0805">Transcription regulation</keyword>
<evidence type="ECO:0000256" key="11">
    <source>
        <dbReference type="HAMAP-Rule" id="MF_01479"/>
    </source>
</evidence>
<dbReference type="HAMAP" id="MF_01479">
    <property type="entry name" value="WhiB"/>
    <property type="match status" value="1"/>
</dbReference>
<keyword evidence="3 11" id="KW-0004">4Fe-4S</keyword>
<evidence type="ECO:0000256" key="5">
    <source>
        <dbReference type="ARBA" id="ARBA00023004"/>
    </source>
</evidence>
<keyword evidence="5 11" id="KW-0408">Iron</keyword>